<evidence type="ECO:0000256" key="2">
    <source>
        <dbReference type="ARBA" id="ARBA00006464"/>
    </source>
</evidence>
<dbReference type="Pfam" id="PF13727">
    <property type="entry name" value="CoA_binding_3"/>
    <property type="match status" value="1"/>
</dbReference>
<keyword evidence="10" id="KW-1185">Reference proteome</keyword>
<keyword evidence="6 7" id="KW-0472">Membrane</keyword>
<protein>
    <submittedName>
        <fullName evidence="9">Exopolysaccharide biosynthesis polyprenyl glycosylphosphotransferase</fullName>
    </submittedName>
</protein>
<keyword evidence="4 7" id="KW-0812">Transmembrane</keyword>
<feature type="domain" description="Bacterial sugar transferase" evidence="8">
    <location>
        <begin position="265"/>
        <end position="454"/>
    </location>
</feature>
<proteinExistence type="inferred from homology"/>
<dbReference type="InterPro" id="IPR003362">
    <property type="entry name" value="Bact_transf"/>
</dbReference>
<comment type="subcellular location">
    <subcellularLocation>
        <location evidence="1">Membrane</location>
        <topology evidence="1">Multi-pass membrane protein</topology>
    </subcellularLocation>
</comment>
<reference evidence="9 10" key="1">
    <citation type="submission" date="2017-09" db="EMBL/GenBank/DDBJ databases">
        <title>Complete genome sequence of Verrucomicrobial strain HZ-65, isolated from freshwater.</title>
        <authorList>
            <person name="Choi A."/>
        </authorList>
    </citation>
    <scope>NUCLEOTIDE SEQUENCE [LARGE SCALE GENOMIC DNA]</scope>
    <source>
        <strain evidence="9 10">HZ-65</strain>
    </source>
</reference>
<dbReference type="GO" id="GO:0016780">
    <property type="term" value="F:phosphotransferase activity, for other substituted phosphate groups"/>
    <property type="evidence" value="ECO:0007669"/>
    <property type="project" value="TreeGrafter"/>
</dbReference>
<dbReference type="GO" id="GO:0016020">
    <property type="term" value="C:membrane"/>
    <property type="evidence" value="ECO:0007669"/>
    <property type="project" value="UniProtKB-SubCell"/>
</dbReference>
<accession>A0A290Q8F8</accession>
<dbReference type="NCBIfam" id="TIGR03025">
    <property type="entry name" value="EPS_sugtrans"/>
    <property type="match status" value="1"/>
</dbReference>
<dbReference type="EMBL" id="CP023344">
    <property type="protein sequence ID" value="ATC62506.1"/>
    <property type="molecule type" value="Genomic_DNA"/>
</dbReference>
<dbReference type="KEGG" id="vbh:CMV30_00125"/>
<dbReference type="AlphaFoldDB" id="A0A290Q8F8"/>
<evidence type="ECO:0000256" key="6">
    <source>
        <dbReference type="ARBA" id="ARBA00023136"/>
    </source>
</evidence>
<organism evidence="9 10">
    <name type="scientific">Nibricoccus aquaticus</name>
    <dbReference type="NCBI Taxonomy" id="2576891"/>
    <lineage>
        <taxon>Bacteria</taxon>
        <taxon>Pseudomonadati</taxon>
        <taxon>Verrucomicrobiota</taxon>
        <taxon>Opitutia</taxon>
        <taxon>Opitutales</taxon>
        <taxon>Opitutaceae</taxon>
        <taxon>Nibricoccus</taxon>
    </lineage>
</organism>
<dbReference type="RefSeq" id="WP_096054141.1">
    <property type="nucleotide sequence ID" value="NZ_CP023344.1"/>
</dbReference>
<feature type="transmembrane region" description="Helical" evidence="7">
    <location>
        <begin position="12"/>
        <end position="31"/>
    </location>
</feature>
<dbReference type="Pfam" id="PF02397">
    <property type="entry name" value="Bac_transf"/>
    <property type="match status" value="1"/>
</dbReference>
<evidence type="ECO:0000259" key="8">
    <source>
        <dbReference type="Pfam" id="PF02397"/>
    </source>
</evidence>
<name>A0A290Q8F8_9BACT</name>
<dbReference type="InterPro" id="IPR017475">
    <property type="entry name" value="EPS_sugar_tfrase"/>
</dbReference>
<dbReference type="PANTHER" id="PTHR30576">
    <property type="entry name" value="COLANIC BIOSYNTHESIS UDP-GLUCOSE LIPID CARRIER TRANSFERASE"/>
    <property type="match status" value="1"/>
</dbReference>
<keyword evidence="3 9" id="KW-0808">Transferase</keyword>
<evidence type="ECO:0000256" key="5">
    <source>
        <dbReference type="ARBA" id="ARBA00022989"/>
    </source>
</evidence>
<feature type="transmembrane region" description="Helical" evidence="7">
    <location>
        <begin position="107"/>
        <end position="125"/>
    </location>
</feature>
<dbReference type="PANTHER" id="PTHR30576:SF10">
    <property type="entry name" value="SLL5057 PROTEIN"/>
    <property type="match status" value="1"/>
</dbReference>
<gene>
    <name evidence="9" type="ORF">CMV30_00125</name>
</gene>
<feature type="transmembrane region" description="Helical" evidence="7">
    <location>
        <begin position="51"/>
        <end position="70"/>
    </location>
</feature>
<sequence length="460" mass="52043">MLSHSRQNRILLFKLSDGVLFALALGFAYLLRAFFPFFDLPQIESFQEHLWLFPVFALLAPVTLASQGFYQDLRLNGRLGTILIVMRSVVFITITLISILFLVRTQFARSVIILACGFGGVLVYLRHEWLARFMAARRTTKSWRHRVLWVGATQENARLRESLSPAERDQLESVGEFDPGTESVGHLVNLLHEHSVNAVIVNLAGIDNTRLQFLLSACEREGVSVIVRPGFFARSPFGMSVDWFAGEPVIHYSAQSAPAVHLILKQLFDFAATAVLLLLIAPLLLLIVLTIKFTSPGPVLFRQQRAGLNGRPFQLLKFRSMRTGAETEQAALAAKNEMTGPVFKIAKDPRVTPIGRFLRRHSLDELPQLWNVLRGEMSLVGPRPLPIEEVKRFNDDAHRRRLSVRPGLTCLWQISGRNDIAQFEDWVRLDLAYIDQWSLWLDFKILLGTIPVVIFGRGGR</sequence>
<evidence type="ECO:0000256" key="1">
    <source>
        <dbReference type="ARBA" id="ARBA00004141"/>
    </source>
</evidence>
<feature type="transmembrane region" description="Helical" evidence="7">
    <location>
        <begin position="82"/>
        <end position="101"/>
    </location>
</feature>
<keyword evidence="5 7" id="KW-1133">Transmembrane helix</keyword>
<evidence type="ECO:0000256" key="3">
    <source>
        <dbReference type="ARBA" id="ARBA00022679"/>
    </source>
</evidence>
<evidence type="ECO:0000256" key="4">
    <source>
        <dbReference type="ARBA" id="ARBA00022692"/>
    </source>
</evidence>
<dbReference type="Proteomes" id="UP000217265">
    <property type="component" value="Chromosome"/>
</dbReference>
<evidence type="ECO:0000313" key="10">
    <source>
        <dbReference type="Proteomes" id="UP000217265"/>
    </source>
</evidence>
<evidence type="ECO:0000256" key="7">
    <source>
        <dbReference type="SAM" id="Phobius"/>
    </source>
</evidence>
<feature type="transmembrane region" description="Helical" evidence="7">
    <location>
        <begin position="270"/>
        <end position="291"/>
    </location>
</feature>
<evidence type="ECO:0000313" key="9">
    <source>
        <dbReference type="EMBL" id="ATC62506.1"/>
    </source>
</evidence>
<comment type="similarity">
    <text evidence="2">Belongs to the bacterial sugar transferase family.</text>
</comment>